<feature type="transmembrane region" description="Helical" evidence="1">
    <location>
        <begin position="192"/>
        <end position="212"/>
    </location>
</feature>
<dbReference type="GO" id="GO:0016747">
    <property type="term" value="F:acyltransferase activity, transferring groups other than amino-acyl groups"/>
    <property type="evidence" value="ECO:0007669"/>
    <property type="project" value="InterPro"/>
</dbReference>
<dbReference type="Proteomes" id="UP000862426">
    <property type="component" value="Unassembled WGS sequence"/>
</dbReference>
<evidence type="ECO:0000256" key="1">
    <source>
        <dbReference type="SAM" id="Phobius"/>
    </source>
</evidence>
<feature type="transmembrane region" description="Helical" evidence="1">
    <location>
        <begin position="144"/>
        <end position="161"/>
    </location>
</feature>
<dbReference type="PANTHER" id="PTHR23028:SF53">
    <property type="entry name" value="ACYL_TRANSF_3 DOMAIN-CONTAINING PROTEIN"/>
    <property type="match status" value="1"/>
</dbReference>
<reference evidence="4" key="2">
    <citation type="submission" date="2022-05" db="EMBL/GenBank/DDBJ databases">
        <authorList>
            <consortium name="NCBI Pathogen Detection Project"/>
        </authorList>
    </citation>
    <scope>NUCLEOTIDE SEQUENCE</scope>
    <source>
        <strain evidence="4">CAV1698</strain>
    </source>
</reference>
<keyword evidence="1" id="KW-1133">Transmembrane helix</keyword>
<feature type="transmembrane region" description="Helical" evidence="1">
    <location>
        <begin position="329"/>
        <end position="347"/>
    </location>
</feature>
<proteinExistence type="predicted"/>
<dbReference type="GO" id="GO:0009103">
    <property type="term" value="P:lipopolysaccharide biosynthetic process"/>
    <property type="evidence" value="ECO:0007669"/>
    <property type="project" value="TreeGrafter"/>
</dbReference>
<evidence type="ECO:0000313" key="4">
    <source>
        <dbReference type="EMBL" id="HCD1258467.1"/>
    </source>
</evidence>
<name>A0A9C7QR55_CITAM</name>
<feature type="transmembrane region" description="Helical" evidence="1">
    <location>
        <begin position="12"/>
        <end position="28"/>
    </location>
</feature>
<feature type="transmembrane region" description="Helical" evidence="1">
    <location>
        <begin position="246"/>
        <end position="266"/>
    </location>
</feature>
<protein>
    <submittedName>
        <fullName evidence="4">Acyltransferase</fullName>
    </submittedName>
</protein>
<dbReference type="EMBL" id="DACYAJ020000072">
    <property type="protein sequence ID" value="HCD1258467.1"/>
    <property type="molecule type" value="Genomic_DNA"/>
</dbReference>
<feature type="transmembrane region" description="Helical" evidence="1">
    <location>
        <begin position="75"/>
        <end position="94"/>
    </location>
</feature>
<keyword evidence="4" id="KW-0012">Acyltransferase</keyword>
<dbReference type="GO" id="GO:0016020">
    <property type="term" value="C:membrane"/>
    <property type="evidence" value="ECO:0007669"/>
    <property type="project" value="TreeGrafter"/>
</dbReference>
<comment type="caution">
    <text evidence="4">The sequence shown here is derived from an EMBL/GenBank/DDBJ whole genome shotgun (WGS) entry which is preliminary data.</text>
</comment>
<dbReference type="Pfam" id="PF19040">
    <property type="entry name" value="SGNH"/>
    <property type="match status" value="1"/>
</dbReference>
<feature type="non-terminal residue" evidence="4">
    <location>
        <position position="576"/>
    </location>
</feature>
<feature type="transmembrane region" description="Helical" evidence="1">
    <location>
        <begin position="168"/>
        <end position="186"/>
    </location>
</feature>
<evidence type="ECO:0000259" key="2">
    <source>
        <dbReference type="Pfam" id="PF01757"/>
    </source>
</evidence>
<keyword evidence="1" id="KW-0472">Membrane</keyword>
<keyword evidence="4" id="KW-0808">Transferase</keyword>
<accession>A0A9C7QR55</accession>
<reference evidence="4" key="1">
    <citation type="journal article" date="2018" name="Genome Biol.">
        <title>SKESA: strategic k-mer extension for scrupulous assemblies.</title>
        <authorList>
            <person name="Souvorov A."/>
            <person name="Agarwala R."/>
            <person name="Lipman D.J."/>
        </authorList>
    </citation>
    <scope>NUCLEOTIDE SEQUENCE</scope>
    <source>
        <strain evidence="4">CAV1698</strain>
    </source>
</reference>
<gene>
    <name evidence="4" type="ORF">JD854_RS25945</name>
</gene>
<evidence type="ECO:0000259" key="3">
    <source>
        <dbReference type="Pfam" id="PF19040"/>
    </source>
</evidence>
<dbReference type="InterPro" id="IPR050879">
    <property type="entry name" value="Acyltransferase_3"/>
</dbReference>
<evidence type="ECO:0000313" key="5">
    <source>
        <dbReference type="Proteomes" id="UP000862426"/>
    </source>
</evidence>
<dbReference type="AlphaFoldDB" id="A0A9C7QR55"/>
<feature type="transmembrane region" description="Helical" evidence="1">
    <location>
        <begin position="278"/>
        <end position="297"/>
    </location>
</feature>
<dbReference type="PANTHER" id="PTHR23028">
    <property type="entry name" value="ACETYLTRANSFERASE"/>
    <property type="match status" value="1"/>
</dbReference>
<feature type="transmembrane region" description="Helical" evidence="1">
    <location>
        <begin position="303"/>
        <end position="322"/>
    </location>
</feature>
<sequence>MAEKNFRKDINGLRAIAVLSVLVFHFSPSFLPGGFAGVDVFFVISGFLMTSIIFRGVENNNFSIVKFLIARCKRIVPALVAVVVTLLIVGYLIFEPLTYQAIGKHSFSSLLFISNFTYFFESGYFDADSRSKFLLHTWSLSVEWQFYIIYPIIVYALSKILSLSKIKIAVVVAAIVSLSLSVYVSYTDPSAAYFMLYTRAWEMMVGGLAFLYPLTRYKEHSGKIEIAGIALIAASIALISDKTPWPGYAALLPVVGAYFVILASNNKSILSNVVIQKIGLWSYSIYLVHWPFIVSISKLNIKISFFFYICLIISISCILYHAVERRRNYSYGVLALFCISLFASFYVSKDGISSRVDKELSLTASEYHDKYYGGSGTSQGGLLLNFNKEKSKSTLIITGDSFARQYAHYLKESKMPFTAIFKDGCFSTENFITKENGSVTVECYRRYHNFMVALQQNEGAYVIYAQNWVDNLVLTDKKTNKDVKDKNANIIQSELSLIINSREFNHLSGRKLFIIGKQQGSDVSVYECMARNSLPIYKYFGAKCPTTESRKVIQVNNHLRSWASKYENVYFIDPND</sequence>
<feature type="domain" description="Acyltransferase 3" evidence="2">
    <location>
        <begin position="8"/>
        <end position="320"/>
    </location>
</feature>
<dbReference type="Pfam" id="PF01757">
    <property type="entry name" value="Acyl_transf_3"/>
    <property type="match status" value="1"/>
</dbReference>
<feature type="transmembrane region" description="Helical" evidence="1">
    <location>
        <begin position="224"/>
        <end position="240"/>
    </location>
</feature>
<feature type="domain" description="SGNH" evidence="3">
    <location>
        <begin position="390"/>
        <end position="576"/>
    </location>
</feature>
<organism evidence="4 5">
    <name type="scientific">Citrobacter amalonaticus</name>
    <dbReference type="NCBI Taxonomy" id="35703"/>
    <lineage>
        <taxon>Bacteria</taxon>
        <taxon>Pseudomonadati</taxon>
        <taxon>Pseudomonadota</taxon>
        <taxon>Gammaproteobacteria</taxon>
        <taxon>Enterobacterales</taxon>
        <taxon>Enterobacteriaceae</taxon>
        <taxon>Citrobacter</taxon>
    </lineage>
</organism>
<feature type="transmembrane region" description="Helical" evidence="1">
    <location>
        <begin position="34"/>
        <end position="54"/>
    </location>
</feature>
<dbReference type="InterPro" id="IPR002656">
    <property type="entry name" value="Acyl_transf_3_dom"/>
</dbReference>
<keyword evidence="1" id="KW-0812">Transmembrane</keyword>
<dbReference type="InterPro" id="IPR043968">
    <property type="entry name" value="SGNH"/>
</dbReference>